<accession>A0A166JUV0</accession>
<dbReference type="GO" id="GO:0006506">
    <property type="term" value="P:GPI anchor biosynthetic process"/>
    <property type="evidence" value="ECO:0007669"/>
    <property type="project" value="TreeGrafter"/>
</dbReference>
<dbReference type="EMBL" id="KV417549">
    <property type="protein sequence ID" value="KZP21235.1"/>
    <property type="molecule type" value="Genomic_DNA"/>
</dbReference>
<reference evidence="12 13" key="1">
    <citation type="journal article" date="2016" name="Mol. Biol. Evol.">
        <title>Comparative Genomics of Early-Diverging Mushroom-Forming Fungi Provides Insights into the Origins of Lignocellulose Decay Capabilities.</title>
        <authorList>
            <person name="Nagy L.G."/>
            <person name="Riley R."/>
            <person name="Tritt A."/>
            <person name="Adam C."/>
            <person name="Daum C."/>
            <person name="Floudas D."/>
            <person name="Sun H."/>
            <person name="Yadav J.S."/>
            <person name="Pangilinan J."/>
            <person name="Larsson K.H."/>
            <person name="Matsuura K."/>
            <person name="Barry K."/>
            <person name="Labutti K."/>
            <person name="Kuo R."/>
            <person name="Ohm R.A."/>
            <person name="Bhattacharya S.S."/>
            <person name="Shirouzu T."/>
            <person name="Yoshinaga Y."/>
            <person name="Martin F.M."/>
            <person name="Grigoriev I.V."/>
            <person name="Hibbett D.S."/>
        </authorList>
    </citation>
    <scope>NUCLEOTIDE SEQUENCE [LARGE SCALE GENOMIC DNA]</scope>
    <source>
        <strain evidence="12 13">CBS 109695</strain>
    </source>
</reference>
<feature type="signal peptide" evidence="11">
    <location>
        <begin position="1"/>
        <end position="20"/>
    </location>
</feature>
<comment type="subcellular location">
    <subcellularLocation>
        <location evidence="1 10">Endoplasmic reticulum membrane</location>
        <topology evidence="1 10">Multi-pass membrane protein</topology>
    </subcellularLocation>
</comment>
<feature type="transmembrane region" description="Helical" evidence="10">
    <location>
        <begin position="294"/>
        <end position="312"/>
    </location>
</feature>
<dbReference type="PANTHER" id="PTHR22760:SF4">
    <property type="entry name" value="GPI MANNOSYLTRANSFERASE 3"/>
    <property type="match status" value="1"/>
</dbReference>
<keyword evidence="11" id="KW-0732">Signal</keyword>
<evidence type="ECO:0000256" key="6">
    <source>
        <dbReference type="ARBA" id="ARBA00022824"/>
    </source>
</evidence>
<dbReference type="GO" id="GO:0000026">
    <property type="term" value="F:alpha-1,2-mannosyltransferase activity"/>
    <property type="evidence" value="ECO:0007669"/>
    <property type="project" value="TreeGrafter"/>
</dbReference>
<dbReference type="OrthoDB" id="416834at2759"/>
<comment type="function">
    <text evidence="9">Mannosyltransferase involved in glycosylphosphatidylinositol-anchor biosynthesis. Transfers the third mannose to Man2-GlcN-acyl-PI during GPI precursor assembly.</text>
</comment>
<evidence type="ECO:0000256" key="10">
    <source>
        <dbReference type="RuleBase" id="RU363075"/>
    </source>
</evidence>
<keyword evidence="4" id="KW-0808">Transferase</keyword>
<evidence type="ECO:0000256" key="3">
    <source>
        <dbReference type="ARBA" id="ARBA00022676"/>
    </source>
</evidence>
<evidence type="ECO:0000256" key="5">
    <source>
        <dbReference type="ARBA" id="ARBA00022692"/>
    </source>
</evidence>
<feature type="transmembrane region" description="Helical" evidence="10">
    <location>
        <begin position="262"/>
        <end position="282"/>
    </location>
</feature>
<feature type="chain" id="PRO_5007875984" description="Mannosyltransferase" evidence="11">
    <location>
        <begin position="21"/>
        <end position="551"/>
    </location>
</feature>
<dbReference type="Proteomes" id="UP000076532">
    <property type="component" value="Unassembled WGS sequence"/>
</dbReference>
<dbReference type="EC" id="2.4.1.-" evidence="10"/>
<dbReference type="PANTHER" id="PTHR22760">
    <property type="entry name" value="GLYCOSYLTRANSFERASE"/>
    <property type="match status" value="1"/>
</dbReference>
<dbReference type="STRING" id="436010.A0A166JUV0"/>
<feature type="transmembrane region" description="Helical" evidence="10">
    <location>
        <begin position="360"/>
        <end position="378"/>
    </location>
</feature>
<keyword evidence="8 10" id="KW-0472">Membrane</keyword>
<evidence type="ECO:0000313" key="13">
    <source>
        <dbReference type="Proteomes" id="UP000076532"/>
    </source>
</evidence>
<keyword evidence="3 10" id="KW-0328">Glycosyltransferase</keyword>
<gene>
    <name evidence="12" type="ORF">FIBSPDRAFT_919671</name>
</gene>
<evidence type="ECO:0000256" key="2">
    <source>
        <dbReference type="ARBA" id="ARBA00006065"/>
    </source>
</evidence>
<feature type="transmembrane region" description="Helical" evidence="10">
    <location>
        <begin position="203"/>
        <end position="227"/>
    </location>
</feature>
<evidence type="ECO:0000256" key="9">
    <source>
        <dbReference type="ARBA" id="ARBA00024708"/>
    </source>
</evidence>
<keyword evidence="6 10" id="KW-0256">Endoplasmic reticulum</keyword>
<proteinExistence type="inferred from homology"/>
<keyword evidence="7 10" id="KW-1133">Transmembrane helix</keyword>
<dbReference type="GO" id="GO:0005789">
    <property type="term" value="C:endoplasmic reticulum membrane"/>
    <property type="evidence" value="ECO:0007669"/>
    <property type="project" value="UniProtKB-SubCell"/>
</dbReference>
<evidence type="ECO:0000256" key="4">
    <source>
        <dbReference type="ARBA" id="ARBA00022679"/>
    </source>
</evidence>
<protein>
    <recommendedName>
        <fullName evidence="10">Mannosyltransferase</fullName>
        <ecNumber evidence="10">2.4.1.-</ecNumber>
    </recommendedName>
</protein>
<keyword evidence="5 10" id="KW-0812">Transmembrane</keyword>
<dbReference type="AlphaFoldDB" id="A0A166JUV0"/>
<comment type="similarity">
    <text evidence="2">Belongs to the glycosyltransferase 22 family. PIGB subfamily.</text>
</comment>
<keyword evidence="13" id="KW-1185">Reference proteome</keyword>
<evidence type="ECO:0000256" key="7">
    <source>
        <dbReference type="ARBA" id="ARBA00022989"/>
    </source>
</evidence>
<evidence type="ECO:0000256" key="8">
    <source>
        <dbReference type="ARBA" id="ARBA00023136"/>
    </source>
</evidence>
<dbReference type="InterPro" id="IPR005599">
    <property type="entry name" value="GPI_mannosylTrfase"/>
</dbReference>
<name>A0A166JUV0_9AGAM</name>
<dbReference type="Pfam" id="PF03901">
    <property type="entry name" value="Glyco_transf_22"/>
    <property type="match status" value="1"/>
</dbReference>
<evidence type="ECO:0000313" key="12">
    <source>
        <dbReference type="EMBL" id="KZP21235.1"/>
    </source>
</evidence>
<organism evidence="12 13">
    <name type="scientific">Athelia psychrophila</name>
    <dbReference type="NCBI Taxonomy" id="1759441"/>
    <lineage>
        <taxon>Eukaryota</taxon>
        <taxon>Fungi</taxon>
        <taxon>Dikarya</taxon>
        <taxon>Basidiomycota</taxon>
        <taxon>Agaricomycotina</taxon>
        <taxon>Agaricomycetes</taxon>
        <taxon>Agaricomycetidae</taxon>
        <taxon>Atheliales</taxon>
        <taxon>Atheliaceae</taxon>
        <taxon>Athelia</taxon>
    </lineage>
</organism>
<evidence type="ECO:0000256" key="1">
    <source>
        <dbReference type="ARBA" id="ARBA00004477"/>
    </source>
</evidence>
<sequence>MASLRIFVRILIALSTRTFFQPDEYYQALEPAHALVFGYGHLTWEWLTPQPIRSVIYPALNLPIYWLLKVTGLHTVWPSLVVIGPKLLHGSLAAATDVWVRELAVKTIGEKYASVTLFLSLTSLFHALSLSRSLSNSLETSLTTIALALFPWDPASHSFTFSDKNRFSLCLLFAALACTIRPTNAIIWVYMFSYLCWHLRGRLQALAVVVGGAVVTGTLSLCAISFLDYLYYSKLTITHLNFLLTNLSSVSLFYGSNPWHFYIFQAIPILCTTSLPFVLFGAWKAVSRPGERRLKVLLGCIVWTISVYSMAGHKEWRFIHPLLPLLHILAAKYLVDAYARPSPGADSRTSPLPIRQAHMWLILSAIPAALYIVVLHASPQISVMAYLRSVPSNELRSVGFLTPCHSTPWQAYLHRPDLAEPGRLWALGCEPPLGVQNRTSYLDQTDIFFESPREYLENNFPPTVDTTYPPSPFPASPPGIAIEVADGSTGPWKHEWPKNLVMFGALLQDQDVKALVEALGYSEVWRAGWDWEGEGKRRAGVRVLQHLSSSK</sequence>
<evidence type="ECO:0000256" key="11">
    <source>
        <dbReference type="SAM" id="SignalP"/>
    </source>
</evidence>
<feature type="transmembrane region" description="Helical" evidence="10">
    <location>
        <begin position="169"/>
        <end position="191"/>
    </location>
</feature>